<dbReference type="InterPro" id="IPR013517">
    <property type="entry name" value="FG-GAP"/>
</dbReference>
<dbReference type="PANTHER" id="PTHR46580:SF4">
    <property type="entry name" value="ATP_GTP-BINDING PROTEIN"/>
    <property type="match status" value="1"/>
</dbReference>
<sequence>MLNFKTGILLPLLGLALGCGEAPRAPDIFLLPVTYKVGKKPSAVIAHDMNKDGYHDLLVANSGDNTLNYLVGQGNGLFDKAQTLDTGREPMAMTVADYNNDGSPDIALCNYGDGNVSIILGQKDGLFKLKTNVKVGRLPISVVSGDFNNDEKIDLAVTLRFHKLIILLGVGDGTFKLAEAYKASGTPANLVAGDYNNDNNLDLAIAFNAVEVKFIRLYHGNGDGTFQSPVRIPGGHQSSFIINHDMNMDGNLDLISSSTMTDSLTLYLGDGKGSFKAAGDFAGEKGPEHIFAGEFIGDKSPDLVVCNRRDGSVSVLEGKGDGSFVFPHFNYPVGRNPRALTGADFNQDGLTDLAVLLYDAQLVEVLLQKIPLLDPTTS</sequence>
<gene>
    <name evidence="2" type="ORF">MNBD_NITROSPINAE05-27</name>
</gene>
<protein>
    <recommendedName>
        <fullName evidence="3">VCBS repeat-containing protein</fullName>
    </recommendedName>
</protein>
<dbReference type="Gene3D" id="2.130.10.130">
    <property type="entry name" value="Integrin alpha, N-terminal"/>
    <property type="match status" value="2"/>
</dbReference>
<reference evidence="2" key="1">
    <citation type="submission" date="2018-06" db="EMBL/GenBank/DDBJ databases">
        <authorList>
            <person name="Zhirakovskaya E."/>
        </authorList>
    </citation>
    <scope>NUCLEOTIDE SEQUENCE</scope>
</reference>
<dbReference type="Gene3D" id="2.30.30.100">
    <property type="match status" value="1"/>
</dbReference>
<dbReference type="Pfam" id="PF13517">
    <property type="entry name" value="FG-GAP_3"/>
    <property type="match status" value="3"/>
</dbReference>
<dbReference type="AlphaFoldDB" id="A0A3B1D7K9"/>
<evidence type="ECO:0000313" key="2">
    <source>
        <dbReference type="EMBL" id="VAX31948.1"/>
    </source>
</evidence>
<proteinExistence type="predicted"/>
<keyword evidence="1" id="KW-0732">Signal</keyword>
<dbReference type="InterPro" id="IPR028994">
    <property type="entry name" value="Integrin_alpha_N"/>
</dbReference>
<evidence type="ECO:0000256" key="1">
    <source>
        <dbReference type="ARBA" id="ARBA00022729"/>
    </source>
</evidence>
<dbReference type="SUPFAM" id="SSF69318">
    <property type="entry name" value="Integrin alpha N-terminal domain"/>
    <property type="match status" value="1"/>
</dbReference>
<dbReference type="EMBL" id="UOGG01000180">
    <property type="protein sequence ID" value="VAX31948.1"/>
    <property type="molecule type" value="Genomic_DNA"/>
</dbReference>
<accession>A0A3B1D7K9</accession>
<dbReference type="PROSITE" id="PS51257">
    <property type="entry name" value="PROKAR_LIPOPROTEIN"/>
    <property type="match status" value="1"/>
</dbReference>
<name>A0A3B1D7K9_9ZZZZ</name>
<dbReference type="PANTHER" id="PTHR46580">
    <property type="entry name" value="SENSOR KINASE-RELATED"/>
    <property type="match status" value="1"/>
</dbReference>
<evidence type="ECO:0008006" key="3">
    <source>
        <dbReference type="Google" id="ProtNLM"/>
    </source>
</evidence>
<organism evidence="2">
    <name type="scientific">hydrothermal vent metagenome</name>
    <dbReference type="NCBI Taxonomy" id="652676"/>
    <lineage>
        <taxon>unclassified sequences</taxon>
        <taxon>metagenomes</taxon>
        <taxon>ecological metagenomes</taxon>
    </lineage>
</organism>